<keyword evidence="2" id="KW-1185">Reference proteome</keyword>
<dbReference type="SUPFAM" id="SSF53795">
    <property type="entry name" value="PEP carboxykinase-like"/>
    <property type="match status" value="1"/>
</dbReference>
<dbReference type="AlphaFoldDB" id="A0A1G6L639"/>
<dbReference type="InterPro" id="IPR027417">
    <property type="entry name" value="P-loop_NTPase"/>
</dbReference>
<sequence>MQTGTGPAALRGDVDFDLHGFVRIRVLDGQDRDVETLVRQIGPLIAPLTGDPDITVRFVDELPEPRRMVHAGPDCAAAGDDLYLLRGRDGIRARTLLPVETVGQRCDIVCERRTGHVPHLLAIINLTALSKGVLPLHASAFTYRGVGVLATGWAKGGKTETLLAFAARGARYVGDEWVYLTADGRMHGIPEPIRVWQWQLEQLPALRAGLPRGTRARLRALPAVASSATHLAGLLHGLPASVLRRAAPVLARQANVRIPPAQVFGDLAVALHGRLDHVVLVESHDREEVSVEPVPGAWVAARMRASLEDERALFLTLYRQFRFLFPERRAPGVEDAPALECRLLEQILAGREAHALRHPHPLRLESLVAPVESVLERMS</sequence>
<accession>A0A1G6L639</accession>
<gene>
    <name evidence="1" type="ORF">SAMN05660690_1214</name>
</gene>
<name>A0A1G6L639_9ACTN</name>
<evidence type="ECO:0000313" key="2">
    <source>
        <dbReference type="Proteomes" id="UP000199416"/>
    </source>
</evidence>
<proteinExistence type="predicted"/>
<evidence type="ECO:0000313" key="1">
    <source>
        <dbReference type="EMBL" id="SDC38611.1"/>
    </source>
</evidence>
<dbReference type="Proteomes" id="UP000199416">
    <property type="component" value="Unassembled WGS sequence"/>
</dbReference>
<organism evidence="1 2">
    <name type="scientific">Geodermatophilus telluris</name>
    <dbReference type="NCBI Taxonomy" id="1190417"/>
    <lineage>
        <taxon>Bacteria</taxon>
        <taxon>Bacillati</taxon>
        <taxon>Actinomycetota</taxon>
        <taxon>Actinomycetes</taxon>
        <taxon>Geodermatophilales</taxon>
        <taxon>Geodermatophilaceae</taxon>
        <taxon>Geodermatophilus</taxon>
    </lineage>
</organism>
<dbReference type="Gene3D" id="3.40.50.300">
    <property type="entry name" value="P-loop containing nucleotide triphosphate hydrolases"/>
    <property type="match status" value="1"/>
</dbReference>
<dbReference type="EMBL" id="FMZF01000002">
    <property type="protein sequence ID" value="SDC38611.1"/>
    <property type="molecule type" value="Genomic_DNA"/>
</dbReference>
<dbReference type="STRING" id="1190417.SAMN05660690_1214"/>
<reference evidence="2" key="1">
    <citation type="submission" date="2016-10" db="EMBL/GenBank/DDBJ databases">
        <authorList>
            <person name="Varghese N."/>
            <person name="Submissions S."/>
        </authorList>
    </citation>
    <scope>NUCLEOTIDE SEQUENCE [LARGE SCALE GENOMIC DNA]</scope>
    <source>
        <strain evidence="2">DSM 45421</strain>
    </source>
</reference>
<protein>
    <submittedName>
        <fullName evidence="1">Uncharacterized protein</fullName>
    </submittedName>
</protein>